<dbReference type="SUPFAM" id="SSF49464">
    <property type="entry name" value="Carboxypeptidase regulatory domain-like"/>
    <property type="match status" value="1"/>
</dbReference>
<dbReference type="SUPFAM" id="SSF56935">
    <property type="entry name" value="Porins"/>
    <property type="match status" value="1"/>
</dbReference>
<dbReference type="Gene3D" id="2.170.130.10">
    <property type="entry name" value="TonB-dependent receptor, plug domain"/>
    <property type="match status" value="1"/>
</dbReference>
<keyword evidence="4" id="KW-0410">Iron transport</keyword>
<keyword evidence="4" id="KW-0406">Ion transport</keyword>
<dbReference type="Pfam" id="PF00593">
    <property type="entry name" value="TonB_dep_Rec_b-barrel"/>
    <property type="match status" value="1"/>
</dbReference>
<dbReference type="InterPro" id="IPR023996">
    <property type="entry name" value="TonB-dep_OMP_SusC/RagA"/>
</dbReference>
<evidence type="ECO:0000313" key="15">
    <source>
        <dbReference type="Proteomes" id="UP001162741"/>
    </source>
</evidence>
<keyword evidence="12" id="KW-0732">Signal</keyword>
<dbReference type="Gene3D" id="2.40.170.20">
    <property type="entry name" value="TonB-dependent receptor, beta-barrel domain"/>
    <property type="match status" value="1"/>
</dbReference>
<dbReference type="InterPro" id="IPR012910">
    <property type="entry name" value="Plug_dom"/>
</dbReference>
<dbReference type="RefSeq" id="WP_264282127.1">
    <property type="nucleotide sequence ID" value="NZ_CP107006.1"/>
</dbReference>
<feature type="chain" id="PRO_5045661732" evidence="12">
    <location>
        <begin position="22"/>
        <end position="1188"/>
    </location>
</feature>
<dbReference type="InterPro" id="IPR036942">
    <property type="entry name" value="Beta-barrel_TonB_sf"/>
</dbReference>
<keyword evidence="15" id="KW-1185">Reference proteome</keyword>
<gene>
    <name evidence="14" type="ORF">MKQ68_03660</name>
</gene>
<reference evidence="14" key="1">
    <citation type="submission" date="2022-10" db="EMBL/GenBank/DDBJ databases">
        <title>Chitinophaga sp. nov., isolated from soil.</title>
        <authorList>
            <person name="Jeon C.O."/>
        </authorList>
    </citation>
    <scope>NUCLEOTIDE SEQUENCE</scope>
    <source>
        <strain evidence="14">R8</strain>
    </source>
</reference>
<evidence type="ECO:0000256" key="2">
    <source>
        <dbReference type="ARBA" id="ARBA00022448"/>
    </source>
</evidence>
<evidence type="ECO:0000256" key="9">
    <source>
        <dbReference type="ARBA" id="ARBA00023237"/>
    </source>
</evidence>
<dbReference type="InterPro" id="IPR000531">
    <property type="entry name" value="Beta-barrel_TonB"/>
</dbReference>
<dbReference type="EMBL" id="CP107006">
    <property type="protein sequence ID" value="UYQ94187.1"/>
    <property type="molecule type" value="Genomic_DNA"/>
</dbReference>
<evidence type="ECO:0000256" key="10">
    <source>
        <dbReference type="PROSITE-ProRule" id="PRU01360"/>
    </source>
</evidence>
<keyword evidence="2 10" id="KW-0813">Transport</keyword>
<keyword evidence="5 10" id="KW-0812">Transmembrane</keyword>
<comment type="subcellular location">
    <subcellularLocation>
        <location evidence="1 10">Cell outer membrane</location>
        <topology evidence="1 10">Multi-pass membrane protein</topology>
    </subcellularLocation>
</comment>
<dbReference type="InterPro" id="IPR011662">
    <property type="entry name" value="Secretin/TonB_short_N"/>
</dbReference>
<sequence length="1188" mass="132186">MKLVSIMLMAFALQLSARSMAQTINYSGKNVAVQQVFAAIKAQTSYKFFYRNEDLTGLNHVTLELKQASLEEALRKVLNNQPLDYSIEGNTIFITRRPEQVTVGIPYSGVQEMRGDVKGVITDIHNNRLSGITVVAKEGKQMTVSGEHGQFLLRNVKQGDSIIFSSINYERMAIPATFQEHMVVLNYKVTALSGVKIVYSTGYQEVSRERATGAFAQADMKVFQQRATTNDILSRLDGQIAGLTVMPNTFNQDVLNPGVQTNKVVIRGLGSVNSTNDPIYVVNGVIVTDFSTVNPQDIEDITVLKDAAAAAIYGARASNGVIVVRTRDGQKKQRLQVNYAGNYTFSGKPHLDYVPYMNSRQFIETSREIFAPDVYPAETFAYSNMLPHTRVMYDEYLGLISSATADHLLDSMANISNRGQIRDMLYRNAMLTNHTVSASGGTDNYSFYASLGYTGVQSPTPGERDNSYKFNVSQQFNVGKRVTIGLNTTLINRNTSKRGGLSASYSFLPYQLFKDGAGNDLNFASLMQWNDSLRNDYQSRSRVNLDYYPLIDQQYNESKSNALSMNLTANVTANIWRGLSYQGVFGYIKNPGTQETYTDNRSYMQRMQQLNFTIAPTENDVPQYLLPATGGMYSTTSFEQRNWTVRNQLVYDTRVRQGRDALSLQAGQEVLENFSSSTQTTLLGYDRQLGSYPLIDYATLSQPNFGTVTGFASLGVRPFDITTVLSRFRSYFALGNYTFDDRYSLDLSWRRDQSNLFGADIAAQNKPAYSIGGKWQINKEQFMQRISWVNELGLRLSYGVTGNSPAAIAGNGTSMDILNAMPQSQSGSIAGDALTVETIANPKLTWEATRTINAGLNFRILQGRLHGVFNYYQRKTEGLLATLRLNPFSGFAVTMGNLGDMENKGIDLELHAQNIIAGDFRWSTDLIIGHNRNKLLSLGVPSASSYSNTPMGRLFSNHIVGYSAQTLFSYRYAGLDNMGDPLIYLADKSTTKAPNIATVKDMVYSGTTQPVVNGGFRNTFDYKGWSLGVNMVYSFGHVMRADVNNSYSGQLAQTGMYGGISGNNLSTYFLNRWKQPGDEAKTDIPSYVADMYTDATRRHTNYYVYADRNVLDASYVKVRDITLSYDLQPAALRLLHVKQVNVFVQAGNFMVWKANDRDIDPEFISPRGGGRVTPAARHTYTAGLNVTL</sequence>
<dbReference type="Pfam" id="PF07715">
    <property type="entry name" value="Plug"/>
    <property type="match status" value="1"/>
</dbReference>
<accession>A0ABY6J7D2</accession>
<dbReference type="PROSITE" id="PS52016">
    <property type="entry name" value="TONB_DEPENDENT_REC_3"/>
    <property type="match status" value="1"/>
</dbReference>
<evidence type="ECO:0000256" key="6">
    <source>
        <dbReference type="ARBA" id="ARBA00023004"/>
    </source>
</evidence>
<evidence type="ECO:0000256" key="1">
    <source>
        <dbReference type="ARBA" id="ARBA00004571"/>
    </source>
</evidence>
<proteinExistence type="inferred from homology"/>
<name>A0ABY6J7D2_9BACT</name>
<evidence type="ECO:0000256" key="3">
    <source>
        <dbReference type="ARBA" id="ARBA00022452"/>
    </source>
</evidence>
<dbReference type="InterPro" id="IPR039426">
    <property type="entry name" value="TonB-dep_rcpt-like"/>
</dbReference>
<keyword evidence="7 11" id="KW-0798">TonB box</keyword>
<evidence type="ECO:0000256" key="7">
    <source>
        <dbReference type="ARBA" id="ARBA00023077"/>
    </source>
</evidence>
<protein>
    <submittedName>
        <fullName evidence="14">SusC/RagA family TonB-linked outer membrane protein</fullName>
    </submittedName>
</protein>
<evidence type="ECO:0000256" key="8">
    <source>
        <dbReference type="ARBA" id="ARBA00023136"/>
    </source>
</evidence>
<feature type="signal peptide" evidence="12">
    <location>
        <begin position="1"/>
        <end position="21"/>
    </location>
</feature>
<dbReference type="Pfam" id="PF07660">
    <property type="entry name" value="STN"/>
    <property type="match status" value="1"/>
</dbReference>
<dbReference type="InterPro" id="IPR008969">
    <property type="entry name" value="CarboxyPept-like_regulatory"/>
</dbReference>
<dbReference type="Proteomes" id="UP001162741">
    <property type="component" value="Chromosome"/>
</dbReference>
<keyword evidence="9 10" id="KW-0998">Cell outer membrane</keyword>
<organism evidence="14 15">
    <name type="scientific">Chitinophaga horti</name>
    <dbReference type="NCBI Taxonomy" id="2920382"/>
    <lineage>
        <taxon>Bacteria</taxon>
        <taxon>Pseudomonadati</taxon>
        <taxon>Bacteroidota</taxon>
        <taxon>Chitinophagia</taxon>
        <taxon>Chitinophagales</taxon>
        <taxon>Chitinophagaceae</taxon>
        <taxon>Chitinophaga</taxon>
    </lineage>
</organism>
<dbReference type="InterPro" id="IPR023997">
    <property type="entry name" value="TonB-dep_OMP_SusC/RagA_CS"/>
</dbReference>
<comment type="similarity">
    <text evidence="10 11">Belongs to the TonB-dependent receptor family.</text>
</comment>
<dbReference type="SMART" id="SM00965">
    <property type="entry name" value="STN"/>
    <property type="match status" value="1"/>
</dbReference>
<dbReference type="NCBIfam" id="TIGR04056">
    <property type="entry name" value="OMP_RagA_SusC"/>
    <property type="match status" value="1"/>
</dbReference>
<keyword evidence="8 10" id="KW-0472">Membrane</keyword>
<keyword evidence="6" id="KW-0408">Iron</keyword>
<evidence type="ECO:0000256" key="5">
    <source>
        <dbReference type="ARBA" id="ARBA00022692"/>
    </source>
</evidence>
<evidence type="ECO:0000256" key="12">
    <source>
        <dbReference type="SAM" id="SignalP"/>
    </source>
</evidence>
<keyword evidence="3 10" id="KW-1134">Transmembrane beta strand</keyword>
<evidence type="ECO:0000256" key="11">
    <source>
        <dbReference type="RuleBase" id="RU003357"/>
    </source>
</evidence>
<dbReference type="InterPro" id="IPR037066">
    <property type="entry name" value="Plug_dom_sf"/>
</dbReference>
<evidence type="ECO:0000256" key="4">
    <source>
        <dbReference type="ARBA" id="ARBA00022496"/>
    </source>
</evidence>
<evidence type="ECO:0000313" key="14">
    <source>
        <dbReference type="EMBL" id="UYQ94187.1"/>
    </source>
</evidence>
<evidence type="ECO:0000259" key="13">
    <source>
        <dbReference type="SMART" id="SM00965"/>
    </source>
</evidence>
<dbReference type="NCBIfam" id="TIGR04057">
    <property type="entry name" value="SusC_RagA_signa"/>
    <property type="match status" value="1"/>
</dbReference>
<feature type="domain" description="Secretin/TonB short N-terminal" evidence="13">
    <location>
        <begin position="46"/>
        <end position="97"/>
    </location>
</feature>